<gene>
    <name evidence="4" type="ORF">DFQ01_104270</name>
</gene>
<evidence type="ECO:0000259" key="3">
    <source>
        <dbReference type="Pfam" id="PF00881"/>
    </source>
</evidence>
<evidence type="ECO:0000313" key="5">
    <source>
        <dbReference type="Proteomes" id="UP000246635"/>
    </source>
</evidence>
<dbReference type="PANTHER" id="PTHR43673:SF3">
    <property type="entry name" value="NAD(P)H NITROREDUCTASE YODC-RELATED"/>
    <property type="match status" value="1"/>
</dbReference>
<protein>
    <submittedName>
        <fullName evidence="4">Nitroreductase</fullName>
    </submittedName>
</protein>
<evidence type="ECO:0000256" key="2">
    <source>
        <dbReference type="ARBA" id="ARBA00023002"/>
    </source>
</evidence>
<organism evidence="4 5">
    <name type="scientific">Paenibacillus cellulosilyticus</name>
    <dbReference type="NCBI Taxonomy" id="375489"/>
    <lineage>
        <taxon>Bacteria</taxon>
        <taxon>Bacillati</taxon>
        <taxon>Bacillota</taxon>
        <taxon>Bacilli</taxon>
        <taxon>Bacillales</taxon>
        <taxon>Paenibacillaceae</taxon>
        <taxon>Paenibacillus</taxon>
    </lineage>
</organism>
<sequence>MVQTKVEKQDFQTVIRERHSVRKYDPTFRISTEEMKQMIEEATLAPSSSNMQPWRFLVIDDQAKKEQLLPIAFNQQQVVNASHIVAILADKESYRHAETIYSRAVEIGFMDQETKTRMVERIVSESSPYRKTDVAKDIGLVDAGLVSMQFMLVAKEHGYDTVPMGGFNKAQFNEMFQVPERYETVMLIAVGKAAVEAHASVRLKLEEVTFWNEIV</sequence>
<dbReference type="Gene3D" id="3.40.109.10">
    <property type="entry name" value="NADH Oxidase"/>
    <property type="match status" value="1"/>
</dbReference>
<keyword evidence="5" id="KW-1185">Reference proteome</keyword>
<dbReference type="Proteomes" id="UP000246635">
    <property type="component" value="Unassembled WGS sequence"/>
</dbReference>
<accession>A0A2V2Z0H1</accession>
<dbReference type="GO" id="GO:0016491">
    <property type="term" value="F:oxidoreductase activity"/>
    <property type="evidence" value="ECO:0007669"/>
    <property type="project" value="UniProtKB-KW"/>
</dbReference>
<dbReference type="SUPFAM" id="SSF55469">
    <property type="entry name" value="FMN-dependent nitroreductase-like"/>
    <property type="match status" value="1"/>
</dbReference>
<dbReference type="RefSeq" id="WP_110043537.1">
    <property type="nucleotide sequence ID" value="NZ_CP054612.1"/>
</dbReference>
<comment type="caution">
    <text evidence="4">The sequence shown here is derived from an EMBL/GenBank/DDBJ whole genome shotgun (WGS) entry which is preliminary data.</text>
</comment>
<feature type="domain" description="Nitroreductase" evidence="3">
    <location>
        <begin position="15"/>
        <end position="192"/>
    </location>
</feature>
<dbReference type="AlphaFoldDB" id="A0A2V2Z0H1"/>
<name>A0A2V2Z0H1_9BACL</name>
<evidence type="ECO:0000313" key="4">
    <source>
        <dbReference type="EMBL" id="PWW05708.1"/>
    </source>
</evidence>
<keyword evidence="2" id="KW-0560">Oxidoreductase</keyword>
<reference evidence="4 5" key="1">
    <citation type="submission" date="2018-05" db="EMBL/GenBank/DDBJ databases">
        <title>Genomic Encyclopedia of Type Strains, Phase III (KMG-III): the genomes of soil and plant-associated and newly described type strains.</title>
        <authorList>
            <person name="Whitman W."/>
        </authorList>
    </citation>
    <scope>NUCLEOTIDE SEQUENCE [LARGE SCALE GENOMIC DNA]</scope>
    <source>
        <strain evidence="4 5">CECT 5696</strain>
    </source>
</reference>
<dbReference type="InterPro" id="IPR029479">
    <property type="entry name" value="Nitroreductase"/>
</dbReference>
<dbReference type="PANTHER" id="PTHR43673">
    <property type="entry name" value="NAD(P)H NITROREDUCTASE YDGI-RELATED"/>
    <property type="match status" value="1"/>
</dbReference>
<dbReference type="Pfam" id="PF00881">
    <property type="entry name" value="Nitroreductase"/>
    <property type="match status" value="1"/>
</dbReference>
<proteinExistence type="inferred from homology"/>
<evidence type="ECO:0000256" key="1">
    <source>
        <dbReference type="ARBA" id="ARBA00007118"/>
    </source>
</evidence>
<comment type="similarity">
    <text evidence="1">Belongs to the nitroreductase family.</text>
</comment>
<dbReference type="CDD" id="cd02137">
    <property type="entry name" value="MhqN-like"/>
    <property type="match status" value="1"/>
</dbReference>
<dbReference type="InterPro" id="IPR000415">
    <property type="entry name" value="Nitroreductase-like"/>
</dbReference>
<dbReference type="OrthoDB" id="9782629at2"/>
<dbReference type="EMBL" id="QGTQ01000004">
    <property type="protein sequence ID" value="PWW05708.1"/>
    <property type="molecule type" value="Genomic_DNA"/>
</dbReference>